<dbReference type="AlphaFoldDB" id="A0AAF3ER71"/>
<organism evidence="2 3">
    <name type="scientific">Mesorhabditis belari</name>
    <dbReference type="NCBI Taxonomy" id="2138241"/>
    <lineage>
        <taxon>Eukaryota</taxon>
        <taxon>Metazoa</taxon>
        <taxon>Ecdysozoa</taxon>
        <taxon>Nematoda</taxon>
        <taxon>Chromadorea</taxon>
        <taxon>Rhabditida</taxon>
        <taxon>Rhabditina</taxon>
        <taxon>Rhabditomorpha</taxon>
        <taxon>Rhabditoidea</taxon>
        <taxon>Rhabditidae</taxon>
        <taxon>Mesorhabditinae</taxon>
        <taxon>Mesorhabditis</taxon>
    </lineage>
</organism>
<keyword evidence="2" id="KW-1185">Reference proteome</keyword>
<dbReference type="WBParaSite" id="MBELARI_LOCUS16596">
    <property type="protein sequence ID" value="MBELARI_LOCUS16596"/>
    <property type="gene ID" value="MBELARI_LOCUS16596"/>
</dbReference>
<feature type="signal peptide" evidence="1">
    <location>
        <begin position="1"/>
        <end position="16"/>
    </location>
</feature>
<proteinExistence type="predicted"/>
<reference evidence="3" key="1">
    <citation type="submission" date="2024-02" db="UniProtKB">
        <authorList>
            <consortium name="WormBaseParasite"/>
        </authorList>
    </citation>
    <scope>IDENTIFICATION</scope>
</reference>
<evidence type="ECO:0000313" key="2">
    <source>
        <dbReference type="Proteomes" id="UP000887575"/>
    </source>
</evidence>
<evidence type="ECO:0000313" key="3">
    <source>
        <dbReference type="WBParaSite" id="MBELARI_LOCUS16596"/>
    </source>
</evidence>
<accession>A0AAF3ER71</accession>
<evidence type="ECO:0000256" key="1">
    <source>
        <dbReference type="SAM" id="SignalP"/>
    </source>
</evidence>
<protein>
    <submittedName>
        <fullName evidence="3">Uncharacterized protein</fullName>
    </submittedName>
</protein>
<name>A0AAF3ER71_9BILA</name>
<feature type="chain" id="PRO_5041950714" evidence="1">
    <location>
        <begin position="17"/>
        <end position="249"/>
    </location>
</feature>
<sequence length="249" mass="27780">MKTILLVLALIQVTVALECVDALKDSPQLDGSERSSTCLCGDYCVSYYYQPENLYVWTCGCLIPGSEASVNLCKHEGFNKMKTILLVLALIQVTVALRCVDALKDSPQLDGSERSKTCLCGDYCVSYYYQSENKYAWDCGCLMIDFAESLNLCGHEGINIFGDVRPHCCMKINNDLFKVFKQKMKTILVVFALIQTVHNLMVPSDRIPAYVATTAYRITTKKSRNTPGVAAVCLIPDLYRSWTVARTMA</sequence>
<keyword evidence="1" id="KW-0732">Signal</keyword>
<dbReference type="Proteomes" id="UP000887575">
    <property type="component" value="Unassembled WGS sequence"/>
</dbReference>